<dbReference type="InterPro" id="IPR003018">
    <property type="entry name" value="GAF"/>
</dbReference>
<dbReference type="InterPro" id="IPR036457">
    <property type="entry name" value="PPM-type-like_dom_sf"/>
</dbReference>
<feature type="compositionally biased region" description="Acidic residues" evidence="2">
    <location>
        <begin position="509"/>
        <end position="523"/>
    </location>
</feature>
<dbReference type="EMBL" id="JAMZDX010000001">
    <property type="protein sequence ID" value="MCP2308153.1"/>
    <property type="molecule type" value="Genomic_DNA"/>
</dbReference>
<dbReference type="InterPro" id="IPR001932">
    <property type="entry name" value="PPM-type_phosphatase-like_dom"/>
</dbReference>
<dbReference type="SMART" id="SM00091">
    <property type="entry name" value="PAS"/>
    <property type="match status" value="2"/>
</dbReference>
<dbReference type="InterPro" id="IPR029016">
    <property type="entry name" value="GAF-like_dom_sf"/>
</dbReference>
<feature type="domain" description="GAF" evidence="3">
    <location>
        <begin position="235"/>
        <end position="407"/>
    </location>
</feature>
<dbReference type="NCBIfam" id="TIGR00229">
    <property type="entry name" value="sensory_box"/>
    <property type="match status" value="1"/>
</dbReference>
<comment type="caution">
    <text evidence="6">The sequence shown here is derived from an EMBL/GenBank/DDBJ whole genome shotgun (WGS) entry which is preliminary data.</text>
</comment>
<evidence type="ECO:0000313" key="7">
    <source>
        <dbReference type="Proteomes" id="UP001206483"/>
    </source>
</evidence>
<dbReference type="CDD" id="cd16936">
    <property type="entry name" value="HATPase_RsbW-like"/>
    <property type="match status" value="1"/>
</dbReference>
<evidence type="ECO:0000256" key="1">
    <source>
        <dbReference type="ARBA" id="ARBA00022801"/>
    </source>
</evidence>
<dbReference type="PANTHER" id="PTHR43156:SF2">
    <property type="entry name" value="STAGE II SPORULATION PROTEIN E"/>
    <property type="match status" value="1"/>
</dbReference>
<keyword evidence="1" id="KW-0378">Hydrolase</keyword>
<dbReference type="SUPFAM" id="SSF55785">
    <property type="entry name" value="PYP-like sensor domain (PAS domain)"/>
    <property type="match status" value="2"/>
</dbReference>
<dbReference type="Gene3D" id="3.30.565.10">
    <property type="entry name" value="Histidine kinase-like ATPase, C-terminal domain"/>
    <property type="match status" value="1"/>
</dbReference>
<dbReference type="Gene3D" id="3.60.40.10">
    <property type="entry name" value="PPM-type phosphatase domain"/>
    <property type="match status" value="1"/>
</dbReference>
<evidence type="ECO:0000259" key="3">
    <source>
        <dbReference type="SMART" id="SM00065"/>
    </source>
</evidence>
<dbReference type="InterPro" id="IPR000014">
    <property type="entry name" value="PAS"/>
</dbReference>
<dbReference type="Gene3D" id="3.30.450.40">
    <property type="match status" value="1"/>
</dbReference>
<dbReference type="SMART" id="SM00331">
    <property type="entry name" value="PP2C_SIG"/>
    <property type="match status" value="1"/>
</dbReference>
<protein>
    <submittedName>
        <fullName evidence="6">PAS domain S-box-containing protein</fullName>
    </submittedName>
</protein>
<feature type="domain" description="PPM-type phosphatase" evidence="5">
    <location>
        <begin position="428"/>
        <end position="661"/>
    </location>
</feature>
<feature type="region of interest" description="Disordered" evidence="2">
    <location>
        <begin position="509"/>
        <end position="529"/>
    </location>
</feature>
<organism evidence="6 7">
    <name type="scientific">Kitasatospora paracochleata</name>
    <dbReference type="NCBI Taxonomy" id="58354"/>
    <lineage>
        <taxon>Bacteria</taxon>
        <taxon>Bacillati</taxon>
        <taxon>Actinomycetota</taxon>
        <taxon>Actinomycetes</taxon>
        <taxon>Kitasatosporales</taxon>
        <taxon>Streptomycetaceae</taxon>
        <taxon>Kitasatospora</taxon>
    </lineage>
</organism>
<dbReference type="Gene3D" id="3.30.450.20">
    <property type="entry name" value="PAS domain"/>
    <property type="match status" value="2"/>
</dbReference>
<dbReference type="Pfam" id="PF07228">
    <property type="entry name" value="SpoIIE"/>
    <property type="match status" value="1"/>
</dbReference>
<evidence type="ECO:0000256" key="2">
    <source>
        <dbReference type="SAM" id="MobiDB-lite"/>
    </source>
</evidence>
<dbReference type="CDD" id="cd00130">
    <property type="entry name" value="PAS"/>
    <property type="match status" value="1"/>
</dbReference>
<feature type="compositionally biased region" description="Low complexity" evidence="2">
    <location>
        <begin position="319"/>
        <end position="328"/>
    </location>
</feature>
<dbReference type="Pfam" id="PF08448">
    <property type="entry name" value="PAS_4"/>
    <property type="match status" value="1"/>
</dbReference>
<dbReference type="PANTHER" id="PTHR43156">
    <property type="entry name" value="STAGE II SPORULATION PROTEIN E-RELATED"/>
    <property type="match status" value="1"/>
</dbReference>
<sequence>MERRRLPYIDSMAAALVDGTGCIVGWTNAAERLLDLSAAEVTGRPVRELLADPGHRPRRTRNGWTGDTEVRTGRGEPMAVCYRVLPLAGEPGSPRHLVLCAPTDRVVRWSQDHAFTRELFLQDRIGLAVFDEQLRLVRTNTHLLPYSGLPADLGGHRLADFLYPKDAEAVDELLRDVLRTGRPVVRAEVLVRTLDDPRGGAVMAIEAFRLQTPDGRVIGVTALFGDVTEVHRSRERLELLHRATAAVGSTLSVEGTAHDLAAVLVPALADHAEVDIAEAVFTGDEPVVGADGRLTLRRTASAPPADPAAGGGPAPPAGPAGAAGPPGRVGARGPAVLVDADATAVAVDDPPAMTAPLRARGILLGVVTLRRASARGPYDPADLDVLRQIAARTALALDNARRFTREHRAAVGLQRSLLPPAESETAAAVTASVYLPTDTASGIGGDWFDVIPLSSARVALVAGDVVGHGLQASATMGRLRTAVRTLADLDLEPDELLVHLDDLVSQLVVEDEDEDGEHPDDEDARARREADPVGATCVYAVYDPVSGRCTAASAGHPPPAVVGPDGRAAYLRINPGPPLGVGGLPFEATEVEVAPGSVLVLYTDGLIEGGAADLDEGMAGLLTRLERTDFGVGLRRAGREIVAGLPAERLDDDVTLLLAHLREVPVGATASWTIPADPAAVSGVREAATRQLEEWGLAELVFTTELVLSELVTNAIRYAGGPVEVRLIRAAALTCEVSDPSATQPRMRRARLTDEGGRGLYLVAQLTQRWGSRYTRNGKTIWAEQALTGGL</sequence>
<proteinExistence type="predicted"/>
<feature type="region of interest" description="Disordered" evidence="2">
    <location>
        <begin position="300"/>
        <end position="328"/>
    </location>
</feature>
<dbReference type="InterPro" id="IPR035965">
    <property type="entry name" value="PAS-like_dom_sf"/>
</dbReference>
<evidence type="ECO:0000313" key="6">
    <source>
        <dbReference type="EMBL" id="MCP2308153.1"/>
    </source>
</evidence>
<dbReference type="InterPro" id="IPR036890">
    <property type="entry name" value="HATPase_C_sf"/>
</dbReference>
<dbReference type="SUPFAM" id="SSF55781">
    <property type="entry name" value="GAF domain-like"/>
    <property type="match status" value="1"/>
</dbReference>
<keyword evidence="7" id="KW-1185">Reference proteome</keyword>
<gene>
    <name evidence="6" type="ORF">FHR36_001245</name>
</gene>
<reference evidence="6 7" key="1">
    <citation type="submission" date="2022-06" db="EMBL/GenBank/DDBJ databases">
        <title>Sequencing the genomes of 1000 actinobacteria strains.</title>
        <authorList>
            <person name="Klenk H.-P."/>
        </authorList>
    </citation>
    <scope>NUCLEOTIDE SEQUENCE [LARGE SCALE GENOMIC DNA]</scope>
    <source>
        <strain evidence="6 7">DSM 41656</strain>
    </source>
</reference>
<dbReference type="Pfam" id="PF13581">
    <property type="entry name" value="HATPase_c_2"/>
    <property type="match status" value="1"/>
</dbReference>
<dbReference type="SUPFAM" id="SSF55874">
    <property type="entry name" value="ATPase domain of HSP90 chaperone/DNA topoisomerase II/histidine kinase"/>
    <property type="match status" value="1"/>
</dbReference>
<accession>A0ABT1ISN8</accession>
<evidence type="ECO:0000259" key="5">
    <source>
        <dbReference type="SMART" id="SM00331"/>
    </source>
</evidence>
<dbReference type="InterPro" id="IPR013656">
    <property type="entry name" value="PAS_4"/>
</dbReference>
<dbReference type="InterPro" id="IPR003594">
    <property type="entry name" value="HATPase_dom"/>
</dbReference>
<dbReference type="Proteomes" id="UP001206483">
    <property type="component" value="Unassembled WGS sequence"/>
</dbReference>
<dbReference type="RefSeq" id="WP_253794469.1">
    <property type="nucleotide sequence ID" value="NZ_JAMZDX010000001.1"/>
</dbReference>
<evidence type="ECO:0000259" key="4">
    <source>
        <dbReference type="SMART" id="SM00091"/>
    </source>
</evidence>
<dbReference type="SUPFAM" id="SSF81606">
    <property type="entry name" value="PP2C-like"/>
    <property type="match status" value="1"/>
</dbReference>
<dbReference type="SMART" id="SM00065">
    <property type="entry name" value="GAF"/>
    <property type="match status" value="1"/>
</dbReference>
<dbReference type="InterPro" id="IPR052016">
    <property type="entry name" value="Bact_Sigma-Reg"/>
</dbReference>
<feature type="domain" description="PAS" evidence="4">
    <location>
        <begin position="1"/>
        <end position="67"/>
    </location>
</feature>
<name>A0ABT1ISN8_9ACTN</name>
<feature type="domain" description="PAS" evidence="4">
    <location>
        <begin position="114"/>
        <end position="179"/>
    </location>
</feature>